<dbReference type="PROSITE" id="PS50895">
    <property type="entry name" value="SURF1"/>
    <property type="match status" value="1"/>
</dbReference>
<comment type="caution">
    <text evidence="6">Lacks conserved residue(s) required for the propagation of feature annotation.</text>
</comment>
<keyword evidence="4 6" id="KW-1133">Transmembrane helix</keyword>
<keyword evidence="8" id="KW-1185">Reference proteome</keyword>
<keyword evidence="5 6" id="KW-0472">Membrane</keyword>
<evidence type="ECO:0000313" key="7">
    <source>
        <dbReference type="EMBL" id="GGO27624.1"/>
    </source>
</evidence>
<evidence type="ECO:0000256" key="6">
    <source>
        <dbReference type="RuleBase" id="RU363076"/>
    </source>
</evidence>
<dbReference type="InterPro" id="IPR002994">
    <property type="entry name" value="Surf1/Shy1"/>
</dbReference>
<accession>A0A918DBQ7</accession>
<dbReference type="Proteomes" id="UP000598196">
    <property type="component" value="Unassembled WGS sequence"/>
</dbReference>
<organism evidence="7 8">
    <name type="scientific">Gemmobacter aquaticus</name>
    <dbReference type="NCBI Taxonomy" id="490185"/>
    <lineage>
        <taxon>Bacteria</taxon>
        <taxon>Pseudomonadati</taxon>
        <taxon>Pseudomonadota</taxon>
        <taxon>Alphaproteobacteria</taxon>
        <taxon>Rhodobacterales</taxon>
        <taxon>Paracoccaceae</taxon>
        <taxon>Gemmobacter</taxon>
    </lineage>
</organism>
<reference evidence="7 8" key="1">
    <citation type="journal article" date="2014" name="Int. J. Syst. Evol. Microbiol.">
        <title>Complete genome sequence of Corynebacterium casei LMG S-19264T (=DSM 44701T), isolated from a smear-ripened cheese.</title>
        <authorList>
            <consortium name="US DOE Joint Genome Institute (JGI-PGF)"/>
            <person name="Walter F."/>
            <person name="Albersmeier A."/>
            <person name="Kalinowski J."/>
            <person name="Ruckert C."/>
        </authorList>
    </citation>
    <scope>NUCLEOTIDE SEQUENCE [LARGE SCALE GENOMIC DNA]</scope>
    <source>
        <strain evidence="7 8">CGMCC 1.7029</strain>
    </source>
</reference>
<protein>
    <recommendedName>
        <fullName evidence="6">SURF1-like protein</fullName>
    </recommendedName>
</protein>
<dbReference type="PANTHER" id="PTHR23427">
    <property type="entry name" value="SURFEIT LOCUS PROTEIN"/>
    <property type="match status" value="1"/>
</dbReference>
<evidence type="ECO:0000256" key="3">
    <source>
        <dbReference type="ARBA" id="ARBA00022692"/>
    </source>
</evidence>
<comment type="subcellular location">
    <subcellularLocation>
        <location evidence="6">Cell membrane</location>
        <topology evidence="6">Multi-pass membrane protein</topology>
    </subcellularLocation>
    <subcellularLocation>
        <location evidence="1">Membrane</location>
    </subcellularLocation>
</comment>
<feature type="transmembrane region" description="Helical" evidence="6">
    <location>
        <begin position="193"/>
        <end position="215"/>
    </location>
</feature>
<dbReference type="RefSeq" id="WP_146285294.1">
    <property type="nucleotide sequence ID" value="NZ_BMLP01000001.1"/>
</dbReference>
<evidence type="ECO:0000256" key="2">
    <source>
        <dbReference type="ARBA" id="ARBA00007165"/>
    </source>
</evidence>
<evidence type="ECO:0000256" key="1">
    <source>
        <dbReference type="ARBA" id="ARBA00004370"/>
    </source>
</evidence>
<dbReference type="EMBL" id="BMLP01000001">
    <property type="protein sequence ID" value="GGO27624.1"/>
    <property type="molecule type" value="Genomic_DNA"/>
</dbReference>
<keyword evidence="3 6" id="KW-0812">Transmembrane</keyword>
<dbReference type="AlphaFoldDB" id="A0A918DBQ7"/>
<evidence type="ECO:0000313" key="8">
    <source>
        <dbReference type="Proteomes" id="UP000598196"/>
    </source>
</evidence>
<proteinExistence type="inferred from homology"/>
<evidence type="ECO:0000256" key="4">
    <source>
        <dbReference type="ARBA" id="ARBA00022989"/>
    </source>
</evidence>
<keyword evidence="6" id="KW-1003">Cell membrane</keyword>
<gene>
    <name evidence="7" type="primary">surf-1</name>
    <name evidence="7" type="ORF">GCM10010991_09590</name>
</gene>
<comment type="similarity">
    <text evidence="2 6">Belongs to the SURF1 family.</text>
</comment>
<dbReference type="PANTHER" id="PTHR23427:SF2">
    <property type="entry name" value="SURFEIT LOCUS PROTEIN 1"/>
    <property type="match status" value="1"/>
</dbReference>
<name>A0A918DBQ7_9RHOB</name>
<comment type="caution">
    <text evidence="7">The sequence shown here is derived from an EMBL/GenBank/DDBJ whole genome shotgun (WGS) entry which is preliminary data.</text>
</comment>
<evidence type="ECO:0000256" key="5">
    <source>
        <dbReference type="ARBA" id="ARBA00023136"/>
    </source>
</evidence>
<dbReference type="CDD" id="cd06662">
    <property type="entry name" value="SURF1"/>
    <property type="match status" value="1"/>
</dbReference>
<dbReference type="InterPro" id="IPR045214">
    <property type="entry name" value="Surf1/Surf4"/>
</dbReference>
<dbReference type="GO" id="GO:0005886">
    <property type="term" value="C:plasma membrane"/>
    <property type="evidence" value="ECO:0007669"/>
    <property type="project" value="UniProtKB-SubCell"/>
</dbReference>
<dbReference type="Pfam" id="PF02104">
    <property type="entry name" value="SURF1"/>
    <property type="match status" value="1"/>
</dbReference>
<sequence length="222" mass="24106">MSRRIILPLLFGLVGAAILIGLGTWQVQRLQWKEGLIATAEAKIAMPAVALPAQPDPVADRYLSVTVQGRFLGPEAHVLTSIQGQGPGFLVIAAYQTDDGRRILVDRGFVPETAKTAPRPPREVAVTGNLNWPDDVNSATPPPDKGRGIWFGRDVAAMASALGTEPLMLIARSDTGDGVQAQPVSATFRNDHLGYAITWFSLAVVWLGMTVSYLWRIRRRNV</sequence>
<dbReference type="OrthoDB" id="6079986at2"/>